<keyword evidence="5" id="KW-0949">S-adenosyl-L-methionine</keyword>
<dbReference type="GO" id="GO:0009007">
    <property type="term" value="F:site-specific DNA-methyltransferase (adenine-specific) activity"/>
    <property type="evidence" value="ECO:0007669"/>
    <property type="project" value="UniProtKB-EC"/>
</dbReference>
<dbReference type="InterPro" id="IPR051537">
    <property type="entry name" value="DNA_Adenine_Mtase"/>
</dbReference>
<name>A0A368VP78_9ACTN</name>
<dbReference type="Pfam" id="PF12161">
    <property type="entry name" value="HsdM_N"/>
    <property type="match status" value="1"/>
</dbReference>
<dbReference type="Proteomes" id="UP000253495">
    <property type="component" value="Unassembled WGS sequence"/>
</dbReference>
<dbReference type="GO" id="GO:0003677">
    <property type="term" value="F:DNA binding"/>
    <property type="evidence" value="ECO:0007669"/>
    <property type="project" value="InterPro"/>
</dbReference>
<dbReference type="InterPro" id="IPR003356">
    <property type="entry name" value="DNA_methylase_A-5"/>
</dbReference>
<sequence>MNAADAQAETRRLVDKLWSYCDVLRDEGVSTIDYVEQLTFLLFLKIADEKAANPLSAENILPEDWQEYGWQKLKDKKAEDLKQHYEKLLSALGSQATGSPLNLVFGRAQNKIQTAASLSRLVKELIDKETWSLQGTDVKGDAYEQLLSRGAEDTKTGAGQYFTPRPLIEAMVRCTRPTPRDTITDPACGTGGFLLAAYEHIAAEYGSELTRAQWEDFFGTSKRSEGNIWGTELVHGTARLAAMNLLLHGIGSWNGKQLVHVTDALAKGGRKASLVLANPPFGKKSSITVIGEDGKASREDVAYSRTDFWVTTTNKQLNFVQHIAKQLDIPGRAAVVVPDNVLFEGGAGETVRRNLLHDYDVHTLLRLPTGIFYAGGVKANVLFFDSRTPTPGRALTSKLAVYDFRTNQHFTLKTKALRSEHLDDFVAWYRSAERPEERDDNERVRVFDHDELLARDKVNLDLIGWVADESAEDTDSLLPPEVIAAEIVEDLQSALTEFAAVADALGGQTAAEVSSNEGAPDPQQP</sequence>
<evidence type="ECO:0000259" key="8">
    <source>
        <dbReference type="Pfam" id="PF02384"/>
    </source>
</evidence>
<proteinExistence type="inferred from homology"/>
<keyword evidence="4" id="KW-0808">Transferase</keyword>
<gene>
    <name evidence="10" type="ORF">DFQ14_107194</name>
</gene>
<dbReference type="SUPFAM" id="SSF53335">
    <property type="entry name" value="S-adenosyl-L-methionine-dependent methyltransferases"/>
    <property type="match status" value="1"/>
</dbReference>
<organism evidence="10 11">
    <name type="scientific">Halopolyspora algeriensis</name>
    <dbReference type="NCBI Taxonomy" id="1500506"/>
    <lineage>
        <taxon>Bacteria</taxon>
        <taxon>Bacillati</taxon>
        <taxon>Actinomycetota</taxon>
        <taxon>Actinomycetes</taxon>
        <taxon>Actinomycetes incertae sedis</taxon>
        <taxon>Halopolyspora</taxon>
    </lineage>
</organism>
<comment type="similarity">
    <text evidence="1">Belongs to the N(4)/N(6)-methyltransferase family.</text>
</comment>
<dbReference type="Pfam" id="PF02384">
    <property type="entry name" value="N6_Mtase"/>
    <property type="match status" value="1"/>
</dbReference>
<dbReference type="PRINTS" id="PR00507">
    <property type="entry name" value="N12N6MTFRASE"/>
</dbReference>
<dbReference type="Gene3D" id="1.20.1260.30">
    <property type="match status" value="1"/>
</dbReference>
<comment type="catalytic activity">
    <reaction evidence="7">
        <text>a 2'-deoxyadenosine in DNA + S-adenosyl-L-methionine = an N(6)-methyl-2'-deoxyadenosine in DNA + S-adenosyl-L-homocysteine + H(+)</text>
        <dbReference type="Rhea" id="RHEA:15197"/>
        <dbReference type="Rhea" id="RHEA-COMP:12418"/>
        <dbReference type="Rhea" id="RHEA-COMP:12419"/>
        <dbReference type="ChEBI" id="CHEBI:15378"/>
        <dbReference type="ChEBI" id="CHEBI:57856"/>
        <dbReference type="ChEBI" id="CHEBI:59789"/>
        <dbReference type="ChEBI" id="CHEBI:90615"/>
        <dbReference type="ChEBI" id="CHEBI:90616"/>
        <dbReference type="EC" id="2.1.1.72"/>
    </reaction>
</comment>
<keyword evidence="6" id="KW-0680">Restriction system</keyword>
<dbReference type="RefSeq" id="WP_246195484.1">
    <property type="nucleotide sequence ID" value="NZ_QPJC01000007.1"/>
</dbReference>
<evidence type="ECO:0000256" key="2">
    <source>
        <dbReference type="ARBA" id="ARBA00011900"/>
    </source>
</evidence>
<dbReference type="EC" id="2.1.1.72" evidence="2"/>
<evidence type="ECO:0000256" key="7">
    <source>
        <dbReference type="ARBA" id="ARBA00047942"/>
    </source>
</evidence>
<dbReference type="GO" id="GO:0032259">
    <property type="term" value="P:methylation"/>
    <property type="evidence" value="ECO:0007669"/>
    <property type="project" value="UniProtKB-KW"/>
</dbReference>
<dbReference type="Gene3D" id="3.40.50.150">
    <property type="entry name" value="Vaccinia Virus protein VP39"/>
    <property type="match status" value="1"/>
</dbReference>
<evidence type="ECO:0000256" key="4">
    <source>
        <dbReference type="ARBA" id="ARBA00022679"/>
    </source>
</evidence>
<feature type="domain" description="N6 adenine-specific DNA methyltransferase N-terminal" evidence="9">
    <location>
        <begin position="14"/>
        <end position="124"/>
    </location>
</feature>
<evidence type="ECO:0000256" key="1">
    <source>
        <dbReference type="ARBA" id="ARBA00006594"/>
    </source>
</evidence>
<keyword evidence="3" id="KW-0489">Methyltransferase</keyword>
<evidence type="ECO:0000256" key="5">
    <source>
        <dbReference type="ARBA" id="ARBA00022691"/>
    </source>
</evidence>
<evidence type="ECO:0000256" key="3">
    <source>
        <dbReference type="ARBA" id="ARBA00022603"/>
    </source>
</evidence>
<evidence type="ECO:0000259" key="9">
    <source>
        <dbReference type="Pfam" id="PF12161"/>
    </source>
</evidence>
<dbReference type="InterPro" id="IPR029063">
    <property type="entry name" value="SAM-dependent_MTases_sf"/>
</dbReference>
<protein>
    <recommendedName>
        <fullName evidence="2">site-specific DNA-methyltransferase (adenine-specific)</fullName>
        <ecNumber evidence="2">2.1.1.72</ecNumber>
    </recommendedName>
</protein>
<dbReference type="EMBL" id="QPJC01000007">
    <property type="protein sequence ID" value="RCW43304.1"/>
    <property type="molecule type" value="Genomic_DNA"/>
</dbReference>
<dbReference type="PANTHER" id="PTHR42933:SF4">
    <property type="entry name" value="TYPE I RESTRICTION ENZYME ECOKI METHYLASE SUBUNIT"/>
    <property type="match status" value="1"/>
</dbReference>
<accession>A0A368VP78</accession>
<comment type="caution">
    <text evidence="10">The sequence shown here is derived from an EMBL/GenBank/DDBJ whole genome shotgun (WGS) entry which is preliminary data.</text>
</comment>
<feature type="domain" description="DNA methylase adenine-specific" evidence="8">
    <location>
        <begin position="136"/>
        <end position="464"/>
    </location>
</feature>
<evidence type="ECO:0000256" key="6">
    <source>
        <dbReference type="ARBA" id="ARBA00022747"/>
    </source>
</evidence>
<reference evidence="10 11" key="1">
    <citation type="submission" date="2018-07" db="EMBL/GenBank/DDBJ databases">
        <title>Genomic Encyclopedia of Type Strains, Phase III (KMG-III): the genomes of soil and plant-associated and newly described type strains.</title>
        <authorList>
            <person name="Whitman W."/>
        </authorList>
    </citation>
    <scope>NUCLEOTIDE SEQUENCE [LARGE SCALE GENOMIC DNA]</scope>
    <source>
        <strain evidence="10 11">CECT 8575</strain>
    </source>
</reference>
<evidence type="ECO:0000313" key="11">
    <source>
        <dbReference type="Proteomes" id="UP000253495"/>
    </source>
</evidence>
<dbReference type="InterPro" id="IPR038333">
    <property type="entry name" value="T1MK-like_N_sf"/>
</dbReference>
<dbReference type="PANTHER" id="PTHR42933">
    <property type="entry name" value="SLR6095 PROTEIN"/>
    <property type="match status" value="1"/>
</dbReference>
<keyword evidence="11" id="KW-1185">Reference proteome</keyword>
<dbReference type="AlphaFoldDB" id="A0A368VP78"/>
<dbReference type="GO" id="GO:0008170">
    <property type="term" value="F:N-methyltransferase activity"/>
    <property type="evidence" value="ECO:0007669"/>
    <property type="project" value="InterPro"/>
</dbReference>
<evidence type="ECO:0000313" key="10">
    <source>
        <dbReference type="EMBL" id="RCW43304.1"/>
    </source>
</evidence>
<dbReference type="GO" id="GO:0009307">
    <property type="term" value="P:DNA restriction-modification system"/>
    <property type="evidence" value="ECO:0007669"/>
    <property type="project" value="UniProtKB-KW"/>
</dbReference>
<dbReference type="InterPro" id="IPR022749">
    <property type="entry name" value="D12N6_MeTrfase_N"/>
</dbReference>